<protein>
    <submittedName>
        <fullName evidence="1">Uncharacterized protein</fullName>
    </submittedName>
</protein>
<proteinExistence type="predicted"/>
<accession>A0A2P2PHV3</accession>
<evidence type="ECO:0000313" key="1">
    <source>
        <dbReference type="EMBL" id="MBX54364.1"/>
    </source>
</evidence>
<name>A0A2P2PHV3_RHIMU</name>
<organism evidence="1">
    <name type="scientific">Rhizophora mucronata</name>
    <name type="common">Asiatic mangrove</name>
    <dbReference type="NCBI Taxonomy" id="61149"/>
    <lineage>
        <taxon>Eukaryota</taxon>
        <taxon>Viridiplantae</taxon>
        <taxon>Streptophyta</taxon>
        <taxon>Embryophyta</taxon>
        <taxon>Tracheophyta</taxon>
        <taxon>Spermatophyta</taxon>
        <taxon>Magnoliopsida</taxon>
        <taxon>eudicotyledons</taxon>
        <taxon>Gunneridae</taxon>
        <taxon>Pentapetalae</taxon>
        <taxon>rosids</taxon>
        <taxon>fabids</taxon>
        <taxon>Malpighiales</taxon>
        <taxon>Rhizophoraceae</taxon>
        <taxon>Rhizophora</taxon>
    </lineage>
</organism>
<reference evidence="1" key="1">
    <citation type="submission" date="2018-02" db="EMBL/GenBank/DDBJ databases">
        <title>Rhizophora mucronata_Transcriptome.</title>
        <authorList>
            <person name="Meera S.P."/>
            <person name="Sreeshan A."/>
            <person name="Augustine A."/>
        </authorList>
    </citation>
    <scope>NUCLEOTIDE SEQUENCE</scope>
    <source>
        <tissue evidence="1">Leaf</tissue>
    </source>
</reference>
<dbReference type="EMBL" id="GGEC01073880">
    <property type="protein sequence ID" value="MBX54364.1"/>
    <property type="molecule type" value="Transcribed_RNA"/>
</dbReference>
<sequence>MTLIIEQLQTTETTLLSITVDHLGKSINGTKLIIMIEIHQRVSTCKPQCN</sequence>
<dbReference type="AlphaFoldDB" id="A0A2P2PHV3"/>